<organism evidence="4 5">
    <name type="scientific">Lactiplantibacillus plajomi</name>
    <dbReference type="NCBI Taxonomy" id="1457217"/>
    <lineage>
        <taxon>Bacteria</taxon>
        <taxon>Bacillati</taxon>
        <taxon>Bacillota</taxon>
        <taxon>Bacilli</taxon>
        <taxon>Lactobacillales</taxon>
        <taxon>Lactobacillaceae</taxon>
        <taxon>Lactiplantibacillus</taxon>
    </lineage>
</organism>
<feature type="domain" description="HTH tetR-type" evidence="3">
    <location>
        <begin position="13"/>
        <end position="73"/>
    </location>
</feature>
<dbReference type="Gene3D" id="1.10.357.10">
    <property type="entry name" value="Tetracycline Repressor, domain 2"/>
    <property type="match status" value="1"/>
</dbReference>
<dbReference type="InterPro" id="IPR009057">
    <property type="entry name" value="Homeodomain-like_sf"/>
</dbReference>
<evidence type="ECO:0000313" key="4">
    <source>
        <dbReference type="EMBL" id="MFC0422736.1"/>
    </source>
</evidence>
<gene>
    <name evidence="4" type="ORF">ACFFGS_00885</name>
</gene>
<dbReference type="SUPFAM" id="SSF46689">
    <property type="entry name" value="Homeodomain-like"/>
    <property type="match status" value="1"/>
</dbReference>
<reference evidence="4 5" key="1">
    <citation type="submission" date="2024-09" db="EMBL/GenBank/DDBJ databases">
        <authorList>
            <person name="Sun Q."/>
            <person name="Mori K."/>
        </authorList>
    </citation>
    <scope>NUCLEOTIDE SEQUENCE [LARGE SCALE GENOMIC DNA]</scope>
    <source>
        <strain evidence="4 5">TBRC 4575</strain>
    </source>
</reference>
<sequence length="195" mass="22057">MSKPVRKMDRRTVYTLTVIKDAFIALIKQKSYEDITVVQVCRAADITRSTFYLHYDNLSGVLNAVLDDALMFSGRQVGMVSDSAPTTIDELKGNESQLAACQRVADSDKYHDLLMDPALSEYIIGRILTHEHDRMVPAIQKRTGLSRADAETIFVYTVHGSFAINRQNKFIKNEAWYHDLQLLNQFSNGGFSGFK</sequence>
<comment type="caution">
    <text evidence="4">The sequence shown here is derived from an EMBL/GenBank/DDBJ whole genome shotgun (WGS) entry which is preliminary data.</text>
</comment>
<evidence type="ECO:0000313" key="5">
    <source>
        <dbReference type="Proteomes" id="UP001589855"/>
    </source>
</evidence>
<keyword evidence="5" id="KW-1185">Reference proteome</keyword>
<evidence type="ECO:0000259" key="3">
    <source>
        <dbReference type="PROSITE" id="PS50977"/>
    </source>
</evidence>
<evidence type="ECO:0000256" key="2">
    <source>
        <dbReference type="PROSITE-ProRule" id="PRU00335"/>
    </source>
</evidence>
<feature type="DNA-binding region" description="H-T-H motif" evidence="2">
    <location>
        <begin position="36"/>
        <end position="55"/>
    </location>
</feature>
<protein>
    <submittedName>
        <fullName evidence="4">TetR/AcrR family transcriptional regulator</fullName>
    </submittedName>
</protein>
<dbReference type="InterPro" id="IPR001647">
    <property type="entry name" value="HTH_TetR"/>
</dbReference>
<dbReference type="PROSITE" id="PS50977">
    <property type="entry name" value="HTH_TETR_2"/>
    <property type="match status" value="1"/>
</dbReference>
<evidence type="ECO:0000256" key="1">
    <source>
        <dbReference type="ARBA" id="ARBA00023125"/>
    </source>
</evidence>
<proteinExistence type="predicted"/>
<dbReference type="Proteomes" id="UP001589855">
    <property type="component" value="Unassembled WGS sequence"/>
</dbReference>
<keyword evidence="1 2" id="KW-0238">DNA-binding</keyword>
<name>A0ABV6JZT9_9LACO</name>
<dbReference type="EMBL" id="JBHLUK010000003">
    <property type="protein sequence ID" value="MFC0422736.1"/>
    <property type="molecule type" value="Genomic_DNA"/>
</dbReference>
<dbReference type="RefSeq" id="WP_137646029.1">
    <property type="nucleotide sequence ID" value="NZ_BAABRM010000033.1"/>
</dbReference>
<accession>A0ABV6JZT9</accession>